<dbReference type="EMBL" id="PKPP01001284">
    <property type="protein sequence ID" value="PWA83980.1"/>
    <property type="molecule type" value="Genomic_DNA"/>
</dbReference>
<dbReference type="AlphaFoldDB" id="A0A2U1PE20"/>
<organism evidence="1 2">
    <name type="scientific">Artemisia annua</name>
    <name type="common">Sweet wormwood</name>
    <dbReference type="NCBI Taxonomy" id="35608"/>
    <lineage>
        <taxon>Eukaryota</taxon>
        <taxon>Viridiplantae</taxon>
        <taxon>Streptophyta</taxon>
        <taxon>Embryophyta</taxon>
        <taxon>Tracheophyta</taxon>
        <taxon>Spermatophyta</taxon>
        <taxon>Magnoliopsida</taxon>
        <taxon>eudicotyledons</taxon>
        <taxon>Gunneridae</taxon>
        <taxon>Pentapetalae</taxon>
        <taxon>asterids</taxon>
        <taxon>campanulids</taxon>
        <taxon>Asterales</taxon>
        <taxon>Asteraceae</taxon>
        <taxon>Asteroideae</taxon>
        <taxon>Anthemideae</taxon>
        <taxon>Artemisiinae</taxon>
        <taxon>Artemisia</taxon>
    </lineage>
</organism>
<dbReference type="Proteomes" id="UP000245207">
    <property type="component" value="Unassembled WGS sequence"/>
</dbReference>
<protein>
    <submittedName>
        <fullName evidence="1">Zinc finger MYM-type protein 1</fullName>
    </submittedName>
</protein>
<gene>
    <name evidence="1" type="ORF">CTI12_AA070840</name>
</gene>
<accession>A0A2U1PE20</accession>
<evidence type="ECO:0000313" key="1">
    <source>
        <dbReference type="EMBL" id="PWA83980.1"/>
    </source>
</evidence>
<reference evidence="1 2" key="1">
    <citation type="journal article" date="2018" name="Mol. Plant">
        <title>The genome of Artemisia annua provides insight into the evolution of Asteraceae family and artemisinin biosynthesis.</title>
        <authorList>
            <person name="Shen Q."/>
            <person name="Zhang L."/>
            <person name="Liao Z."/>
            <person name="Wang S."/>
            <person name="Yan T."/>
            <person name="Shi P."/>
            <person name="Liu M."/>
            <person name="Fu X."/>
            <person name="Pan Q."/>
            <person name="Wang Y."/>
            <person name="Lv Z."/>
            <person name="Lu X."/>
            <person name="Zhang F."/>
            <person name="Jiang W."/>
            <person name="Ma Y."/>
            <person name="Chen M."/>
            <person name="Hao X."/>
            <person name="Li L."/>
            <person name="Tang Y."/>
            <person name="Lv G."/>
            <person name="Zhou Y."/>
            <person name="Sun X."/>
            <person name="Brodelius P.E."/>
            <person name="Rose J.K.C."/>
            <person name="Tang K."/>
        </authorList>
    </citation>
    <scope>NUCLEOTIDE SEQUENCE [LARGE SCALE GENOMIC DNA]</scope>
    <source>
        <strain evidence="2">cv. Huhao1</strain>
        <tissue evidence="1">Leaf</tissue>
    </source>
</reference>
<name>A0A2U1PE20_ARTAN</name>
<sequence length="104" mass="11751">MSIKGLIEFVSSDKLIIVIKVSLGFQAPQGLLKDSNKLQPNDMLIDVAIKNLDGLISYFKNYRENGFENVIFQAEQSAETVGVELEFLIKCAPCRKKHFVEIPY</sequence>
<evidence type="ECO:0000313" key="2">
    <source>
        <dbReference type="Proteomes" id="UP000245207"/>
    </source>
</evidence>
<comment type="caution">
    <text evidence="1">The sequence shown here is derived from an EMBL/GenBank/DDBJ whole genome shotgun (WGS) entry which is preliminary data.</text>
</comment>
<proteinExistence type="predicted"/>
<keyword evidence="2" id="KW-1185">Reference proteome</keyword>